<proteinExistence type="predicted"/>
<organism evidence="1 2">
    <name type="scientific">Peribacillus saganii</name>
    <dbReference type="NCBI Taxonomy" id="2303992"/>
    <lineage>
        <taxon>Bacteria</taxon>
        <taxon>Bacillati</taxon>
        <taxon>Bacillota</taxon>
        <taxon>Bacilli</taxon>
        <taxon>Bacillales</taxon>
        <taxon>Bacillaceae</taxon>
        <taxon>Peribacillus</taxon>
    </lineage>
</organism>
<sequence>MDLGYKHFTLPALLLDEKEEELFVIYINEDFVWLAKVELLKENIYKTEEVTRGLGESNGHSNTDFEFLQKVVDHMKNMSVLDYVKNNQYEFDFEHFNVTEGIQ</sequence>
<dbReference type="AlphaFoldDB" id="A0A372LQ36"/>
<protein>
    <submittedName>
        <fullName evidence="1">Uncharacterized protein</fullName>
    </submittedName>
</protein>
<evidence type="ECO:0000313" key="2">
    <source>
        <dbReference type="Proteomes" id="UP000264541"/>
    </source>
</evidence>
<reference evidence="1 2" key="1">
    <citation type="submission" date="2018-08" db="EMBL/GenBank/DDBJ databases">
        <title>Bacillus chawlae sp. nov., Bacillus glennii sp. nov., and Bacillus saganii sp. nov. Isolated from the Vehicle Assembly Building at Kennedy Space Center where the Viking Spacecraft were Assembled.</title>
        <authorList>
            <person name="Seuylemezian A."/>
            <person name="Vaishampayan P."/>
        </authorList>
    </citation>
    <scope>NUCLEOTIDE SEQUENCE [LARGE SCALE GENOMIC DNA]</scope>
    <source>
        <strain evidence="1 2">V47-23a</strain>
    </source>
</reference>
<gene>
    <name evidence="1" type="ORF">D0469_06900</name>
</gene>
<accession>A0A372LQ36</accession>
<name>A0A372LQ36_9BACI</name>
<dbReference type="EMBL" id="QVTE01000016">
    <property type="protein sequence ID" value="RFU70321.1"/>
    <property type="molecule type" value="Genomic_DNA"/>
</dbReference>
<keyword evidence="2" id="KW-1185">Reference proteome</keyword>
<evidence type="ECO:0000313" key="1">
    <source>
        <dbReference type="EMBL" id="RFU70321.1"/>
    </source>
</evidence>
<comment type="caution">
    <text evidence="1">The sequence shown here is derived from an EMBL/GenBank/DDBJ whole genome shotgun (WGS) entry which is preliminary data.</text>
</comment>
<dbReference type="Proteomes" id="UP000264541">
    <property type="component" value="Unassembled WGS sequence"/>
</dbReference>
<dbReference type="RefSeq" id="WP_117325904.1">
    <property type="nucleotide sequence ID" value="NZ_QVTE01000016.1"/>
</dbReference>